<dbReference type="Ensembl" id="ENSPKIT00000009358.1">
    <property type="protein sequence ID" value="ENSPKIP00000028577.1"/>
    <property type="gene ID" value="ENSPKIG00000010170.1"/>
</dbReference>
<evidence type="ECO:0000313" key="1">
    <source>
        <dbReference type="Ensembl" id="ENSPKIP00000028577.1"/>
    </source>
</evidence>
<organism evidence="1 2">
    <name type="scientific">Paramormyrops kingsleyae</name>
    <dbReference type="NCBI Taxonomy" id="1676925"/>
    <lineage>
        <taxon>Eukaryota</taxon>
        <taxon>Metazoa</taxon>
        <taxon>Chordata</taxon>
        <taxon>Craniata</taxon>
        <taxon>Vertebrata</taxon>
        <taxon>Euteleostomi</taxon>
        <taxon>Actinopterygii</taxon>
        <taxon>Neopterygii</taxon>
        <taxon>Teleostei</taxon>
        <taxon>Osteoglossocephala</taxon>
        <taxon>Osteoglossomorpha</taxon>
        <taxon>Osteoglossiformes</taxon>
        <taxon>Mormyridae</taxon>
        <taxon>Paramormyrops</taxon>
    </lineage>
</organism>
<evidence type="ECO:0000313" key="2">
    <source>
        <dbReference type="Proteomes" id="UP000261540"/>
    </source>
</evidence>
<accession>A0A3B3SCV7</accession>
<dbReference type="Proteomes" id="UP000261540">
    <property type="component" value="Unplaced"/>
</dbReference>
<protein>
    <submittedName>
        <fullName evidence="1">Uncharacterized protein</fullName>
    </submittedName>
</protein>
<keyword evidence="2" id="KW-1185">Reference proteome</keyword>
<proteinExistence type="predicted"/>
<reference evidence="1" key="2">
    <citation type="submission" date="2025-09" db="UniProtKB">
        <authorList>
            <consortium name="Ensembl"/>
        </authorList>
    </citation>
    <scope>IDENTIFICATION</scope>
</reference>
<name>A0A3B3SCV7_9TELE</name>
<dbReference type="AlphaFoldDB" id="A0A3B3SCV7"/>
<reference evidence="1" key="1">
    <citation type="submission" date="2025-08" db="UniProtKB">
        <authorList>
            <consortium name="Ensembl"/>
        </authorList>
    </citation>
    <scope>IDENTIFICATION</scope>
</reference>
<sequence length="144" mass="16373">QYYTTALNGFEMQICSEWLKVLRINPGVSPRAQTCSQGELRILGKKPVVCKRTLIWAVFQMSTCSLTHSLTHILTHSLTHSHTHSLTHSLTHYISVRTWHPHCATPAVHAGISTLLQHLNYFHSHQETGIWPLRLKRGALFPAF</sequence>